<evidence type="ECO:0008006" key="4">
    <source>
        <dbReference type="Google" id="ProtNLM"/>
    </source>
</evidence>
<keyword evidence="1" id="KW-0472">Membrane</keyword>
<feature type="transmembrane region" description="Helical" evidence="1">
    <location>
        <begin position="9"/>
        <end position="30"/>
    </location>
</feature>
<dbReference type="EMBL" id="JAPMIV010000002">
    <property type="protein sequence ID" value="MDV6373464.1"/>
    <property type="molecule type" value="Genomic_DNA"/>
</dbReference>
<evidence type="ECO:0000313" key="2">
    <source>
        <dbReference type="EMBL" id="MDV6373464.1"/>
    </source>
</evidence>
<keyword evidence="1" id="KW-1133">Transmembrane helix</keyword>
<protein>
    <recommendedName>
        <fullName evidence="4">DUF4760 domain-containing protein</fullName>
    </recommendedName>
</protein>
<feature type="transmembrane region" description="Helical" evidence="1">
    <location>
        <begin position="50"/>
        <end position="70"/>
    </location>
</feature>
<sequence>MNDTQRKRVVWFVALAFGLWMLWPVVLKLVFPLIFSTKVDMASLGQFGDLYGSINPIITLISIYFIYISLNRESQKDKQEERMLYVSIMEKISSHGKVYSLLIKRKITKNSRVNFGNLSKGLPLTTKTDNHSSYFEDEIFALIGVISTALFLAENNQIRKKIYDDLDPMLVHMWPQLEEIGLVDDIKRMPNFAAFISRVNKLKDEGKFMEIDHSRPALVPPREAEE</sequence>
<gene>
    <name evidence="2" type="ORF">ORD21_02490</name>
</gene>
<name>A0ABU4DLZ5_9DEIO</name>
<comment type="caution">
    <text evidence="2">The sequence shown here is derived from an EMBL/GenBank/DDBJ whole genome shotgun (WGS) entry which is preliminary data.</text>
</comment>
<keyword evidence="1" id="KW-0812">Transmembrane</keyword>
<accession>A0ABU4DLZ5</accession>
<dbReference type="RefSeq" id="WP_317638766.1">
    <property type="nucleotide sequence ID" value="NZ_JAPMIV010000002.1"/>
</dbReference>
<reference evidence="2 3" key="1">
    <citation type="submission" date="2022-11" db="EMBL/GenBank/DDBJ databases">
        <title>Deinococcus ZS9-10, Low Temperature and Draught-tolerating, UV-resistant Bacteria from Continental Antarctica.</title>
        <authorList>
            <person name="Cheng L."/>
        </authorList>
    </citation>
    <scope>NUCLEOTIDE SEQUENCE [LARGE SCALE GENOMIC DNA]</scope>
    <source>
        <strain evidence="2 3">ZS9-10</strain>
    </source>
</reference>
<organism evidence="2 3">
    <name type="scientific">Deinococcus arenicola</name>
    <dbReference type="NCBI Taxonomy" id="2994950"/>
    <lineage>
        <taxon>Bacteria</taxon>
        <taxon>Thermotogati</taxon>
        <taxon>Deinococcota</taxon>
        <taxon>Deinococci</taxon>
        <taxon>Deinococcales</taxon>
        <taxon>Deinococcaceae</taxon>
        <taxon>Deinococcus</taxon>
    </lineage>
</organism>
<keyword evidence="3" id="KW-1185">Reference proteome</keyword>
<dbReference type="Proteomes" id="UP001276150">
    <property type="component" value="Unassembled WGS sequence"/>
</dbReference>
<evidence type="ECO:0000256" key="1">
    <source>
        <dbReference type="SAM" id="Phobius"/>
    </source>
</evidence>
<evidence type="ECO:0000313" key="3">
    <source>
        <dbReference type="Proteomes" id="UP001276150"/>
    </source>
</evidence>
<proteinExistence type="predicted"/>